<evidence type="ECO:0000256" key="3">
    <source>
        <dbReference type="ARBA" id="ARBA00006597"/>
    </source>
</evidence>
<feature type="domain" description="4Fe-4S Wbl-type" evidence="12">
    <location>
        <begin position="9"/>
        <end position="78"/>
    </location>
</feature>
<keyword evidence="10" id="KW-1015">Disulfide bond</keyword>
<evidence type="ECO:0000256" key="8">
    <source>
        <dbReference type="ARBA" id="ARBA00023015"/>
    </source>
</evidence>
<dbReference type="InterPro" id="IPR003482">
    <property type="entry name" value="Whib"/>
</dbReference>
<dbReference type="PANTHER" id="PTHR38839">
    <property type="entry name" value="TRANSCRIPTIONAL REGULATOR WHID-RELATED"/>
    <property type="match status" value="1"/>
</dbReference>
<keyword evidence="9" id="KW-0238">DNA-binding</keyword>
<evidence type="ECO:0000313" key="14">
    <source>
        <dbReference type="Proteomes" id="UP000323946"/>
    </source>
</evidence>
<dbReference type="GO" id="GO:0047134">
    <property type="term" value="F:protein-disulfide reductase [NAD(P)H] activity"/>
    <property type="evidence" value="ECO:0007669"/>
    <property type="project" value="TreeGrafter"/>
</dbReference>
<gene>
    <name evidence="13" type="ORF">F1721_32965</name>
</gene>
<evidence type="ECO:0000256" key="1">
    <source>
        <dbReference type="ARBA" id="ARBA00001966"/>
    </source>
</evidence>
<evidence type="ECO:0000256" key="2">
    <source>
        <dbReference type="ARBA" id="ARBA00004496"/>
    </source>
</evidence>
<evidence type="ECO:0000256" key="10">
    <source>
        <dbReference type="ARBA" id="ARBA00023157"/>
    </source>
</evidence>
<keyword evidence="4" id="KW-0004">4Fe-4S</keyword>
<dbReference type="PROSITE" id="PS51674">
    <property type="entry name" value="4FE4S_WBL"/>
    <property type="match status" value="1"/>
</dbReference>
<dbReference type="OrthoDB" id="5192305at2"/>
<dbReference type="GO" id="GO:0045454">
    <property type="term" value="P:cell redox homeostasis"/>
    <property type="evidence" value="ECO:0007669"/>
    <property type="project" value="TreeGrafter"/>
</dbReference>
<organism evidence="13 14">
    <name type="scientific">Saccharopolyspora hirsuta</name>
    <dbReference type="NCBI Taxonomy" id="1837"/>
    <lineage>
        <taxon>Bacteria</taxon>
        <taxon>Bacillati</taxon>
        <taxon>Actinomycetota</taxon>
        <taxon>Actinomycetes</taxon>
        <taxon>Pseudonocardiales</taxon>
        <taxon>Pseudonocardiaceae</taxon>
        <taxon>Saccharopolyspora</taxon>
    </lineage>
</organism>
<comment type="caution">
    <text evidence="13">The sequence shown here is derived from an EMBL/GenBank/DDBJ whole genome shotgun (WGS) entry which is preliminary data.</text>
</comment>
<evidence type="ECO:0000256" key="11">
    <source>
        <dbReference type="ARBA" id="ARBA00023163"/>
    </source>
</evidence>
<comment type="subcellular location">
    <subcellularLocation>
        <location evidence="2">Cytoplasm</location>
    </subcellularLocation>
</comment>
<keyword evidence="6" id="KW-0408">Iron</keyword>
<evidence type="ECO:0000313" key="13">
    <source>
        <dbReference type="EMBL" id="KAA5825507.1"/>
    </source>
</evidence>
<evidence type="ECO:0000256" key="6">
    <source>
        <dbReference type="ARBA" id="ARBA00023004"/>
    </source>
</evidence>
<dbReference type="GO" id="GO:0045892">
    <property type="term" value="P:negative regulation of DNA-templated transcription"/>
    <property type="evidence" value="ECO:0007669"/>
    <property type="project" value="TreeGrafter"/>
</dbReference>
<protein>
    <submittedName>
        <fullName evidence="13">WhiB family transcriptional regulator</fullName>
    </submittedName>
</protein>
<dbReference type="Pfam" id="PF02467">
    <property type="entry name" value="Whib"/>
    <property type="match status" value="1"/>
</dbReference>
<dbReference type="AlphaFoldDB" id="A0A5M7BB55"/>
<proteinExistence type="inferred from homology"/>
<name>A0A5M7BB55_SACHI</name>
<dbReference type="GO" id="GO:0046872">
    <property type="term" value="F:metal ion binding"/>
    <property type="evidence" value="ECO:0007669"/>
    <property type="project" value="UniProtKB-KW"/>
</dbReference>
<comment type="cofactor">
    <cofactor evidence="1">
        <name>[4Fe-4S] cluster</name>
        <dbReference type="ChEBI" id="CHEBI:49883"/>
    </cofactor>
</comment>
<accession>A0A5M7BB55</accession>
<evidence type="ECO:0000256" key="9">
    <source>
        <dbReference type="ARBA" id="ARBA00023125"/>
    </source>
</evidence>
<dbReference type="GO" id="GO:0003677">
    <property type="term" value="F:DNA binding"/>
    <property type="evidence" value="ECO:0007669"/>
    <property type="project" value="UniProtKB-KW"/>
</dbReference>
<dbReference type="GO" id="GO:0005737">
    <property type="term" value="C:cytoplasm"/>
    <property type="evidence" value="ECO:0007669"/>
    <property type="project" value="UniProtKB-SubCell"/>
</dbReference>
<reference evidence="13 14" key="1">
    <citation type="submission" date="2019-09" db="EMBL/GenBank/DDBJ databases">
        <title>Draft genome sequence of the thermophilic Saccharopolyspora hirsuta VKM Ac-666T.</title>
        <authorList>
            <person name="Lobastova T.G."/>
            <person name="Fokina V."/>
            <person name="Bragin E.Y."/>
            <person name="Shtratnikova V.Y."/>
            <person name="Starodumova I.P."/>
            <person name="Tarlachkov S.V."/>
            <person name="Donova M.V."/>
        </authorList>
    </citation>
    <scope>NUCLEOTIDE SEQUENCE [LARGE SCALE GENOMIC DNA]</scope>
    <source>
        <strain evidence="13 14">VKM Ac-666</strain>
    </source>
</reference>
<keyword evidence="7" id="KW-0411">Iron-sulfur</keyword>
<evidence type="ECO:0000256" key="4">
    <source>
        <dbReference type="ARBA" id="ARBA00022485"/>
    </source>
</evidence>
<dbReference type="Proteomes" id="UP000323946">
    <property type="component" value="Unassembled WGS sequence"/>
</dbReference>
<dbReference type="EMBL" id="VWPH01000021">
    <property type="protein sequence ID" value="KAA5825507.1"/>
    <property type="molecule type" value="Genomic_DNA"/>
</dbReference>
<keyword evidence="5" id="KW-0479">Metal-binding</keyword>
<evidence type="ECO:0000256" key="5">
    <source>
        <dbReference type="ARBA" id="ARBA00022723"/>
    </source>
</evidence>
<keyword evidence="8" id="KW-0805">Transcription regulation</keyword>
<sequence>MAEIYRRGQCTEVSDPDVYFRAASTGRDSELVQRGDARALCGGCSVRAECLEVALLSEAEAGFCWGVWGGTSARDRRRALKRARRQGVEPAAILDELMAWLRWITDRSIPTQRRHTTDRSSSFDRVVLTDRPRAA</sequence>
<evidence type="ECO:0000256" key="7">
    <source>
        <dbReference type="ARBA" id="ARBA00023014"/>
    </source>
</evidence>
<dbReference type="GO" id="GO:0051539">
    <property type="term" value="F:4 iron, 4 sulfur cluster binding"/>
    <property type="evidence" value="ECO:0007669"/>
    <property type="project" value="UniProtKB-KW"/>
</dbReference>
<keyword evidence="11" id="KW-0804">Transcription</keyword>
<dbReference type="InterPro" id="IPR034768">
    <property type="entry name" value="4FE4S_WBL"/>
</dbReference>
<keyword evidence="14" id="KW-1185">Reference proteome</keyword>
<evidence type="ECO:0000259" key="12">
    <source>
        <dbReference type="PROSITE" id="PS51674"/>
    </source>
</evidence>
<comment type="similarity">
    <text evidence="3">Belongs to the WhiB family.</text>
</comment>